<dbReference type="Proteomes" id="UP001219934">
    <property type="component" value="Unassembled WGS sequence"/>
</dbReference>
<dbReference type="GO" id="GO:0008157">
    <property type="term" value="F:protein phosphatase 1 binding"/>
    <property type="evidence" value="ECO:0007669"/>
    <property type="project" value="TreeGrafter"/>
</dbReference>
<dbReference type="InterPro" id="IPR005036">
    <property type="entry name" value="CBM21_dom"/>
</dbReference>
<dbReference type="GO" id="GO:0005979">
    <property type="term" value="P:regulation of glycogen biosynthetic process"/>
    <property type="evidence" value="ECO:0007669"/>
    <property type="project" value="TreeGrafter"/>
</dbReference>
<dbReference type="CDD" id="cd22255">
    <property type="entry name" value="PBD_PPP1R3A"/>
    <property type="match status" value="1"/>
</dbReference>
<feature type="compositionally biased region" description="Polar residues" evidence="1">
    <location>
        <begin position="443"/>
        <end position="458"/>
    </location>
</feature>
<comment type="caution">
    <text evidence="4">The sequence shown here is derived from an EMBL/GenBank/DDBJ whole genome shotgun (WGS) entry which is preliminary data.</text>
</comment>
<dbReference type="Pfam" id="PF03370">
    <property type="entry name" value="CBM_21"/>
    <property type="match status" value="1"/>
</dbReference>
<dbReference type="AlphaFoldDB" id="A0AAD6AHC2"/>
<keyword evidence="2" id="KW-0472">Membrane</keyword>
<reference evidence="4" key="1">
    <citation type="submission" date="2022-11" db="EMBL/GenBank/DDBJ databases">
        <title>Chromosome-level genome of Pogonophryne albipinna.</title>
        <authorList>
            <person name="Jo E."/>
        </authorList>
    </citation>
    <scope>NUCLEOTIDE SEQUENCE</scope>
    <source>
        <strain evidence="4">SGF0006</strain>
        <tissue evidence="4">Muscle</tissue>
    </source>
</reference>
<evidence type="ECO:0000259" key="3">
    <source>
        <dbReference type="PROSITE" id="PS51159"/>
    </source>
</evidence>
<feature type="region of interest" description="Disordered" evidence="1">
    <location>
        <begin position="1"/>
        <end position="48"/>
    </location>
</feature>
<dbReference type="InterPro" id="IPR050782">
    <property type="entry name" value="PP1_regulatory_subunit_3"/>
</dbReference>
<feature type="compositionally biased region" description="Low complexity" evidence="1">
    <location>
        <begin position="222"/>
        <end position="233"/>
    </location>
</feature>
<dbReference type="PROSITE" id="PS51159">
    <property type="entry name" value="CBM21"/>
    <property type="match status" value="1"/>
</dbReference>
<feature type="compositionally biased region" description="Polar residues" evidence="1">
    <location>
        <begin position="512"/>
        <end position="521"/>
    </location>
</feature>
<proteinExistence type="predicted"/>
<sequence length="1066" mass="119549">MEGTHIQPMEEDGAVMEEEMKINGEQEEGEMEASEEETDEDCEPEPPHVIRRKVSFADAFGLNLVSVKEFDNVTESEVSQPPKSEAIPLLEEFYMSCLFTAPSSPEELDQRLQTQMVELESMELLPGTTTLRGTIRVVNLCYSKSVYARMTLDRWTSQFDLLAEYVPGSSDRKTDRFTFMYTLKGHVKEHVLLVQEESHIYKSKRSCLKAIMKGTAEENIEDSSNTSTAAAEAEATHKAEEANRRGSTDIQSLLDREELNTLVDSINSRHRAARLARVKEYLSQKSQHVPKAHSHDSATSQGVSQPLPAQWVDSASFLHQRQKKQSNESPQVLTYHQIPLLTLDWNNDKAHERGAPEIRDIWTGTAKMTLSKASEEKTPSVNDMWEAFGNRTDDSSDKESSVCDVWQAFLNEPTCTDRSAVPESEWLQTAASVSPSNDKEPNARNTASSQEQEFQVGTDTPTTLHAHTLAVCQLLSDSLPADVALNTEDLQPAEACVSSPRDDDTVTRDTSQRSQTNSVTDTPQIFCLKGATQGLDEGLSSSREGEVTGTAQSMMDDKLAFTGTIRNGTKDGERFVFSTSRQGGEEGMDASQKEDVGCEISPEEVMEKKSVAMKDTSTELQHQPETLESTEERMSHRDTDESMSIGELNIEVLEDLMGNVEDPQGERKNAPAELKEQELSADVESSTRVEYKRLSEGTKDSIIAENTAALEVIESGLDEMFIERFGEDLISGIWEEVFGRRNLASNSDTDIVEGMGGKQAVKPDITLFEKDFNDALSLIELPTDQTLATESKEFSPRESLSLTTAEQTNFLSQLPTDLNTSAHLSKDFTPIAAAQSSPSLTESAQRSTKDQEHFTQTKQRSVTCQETSRHIERFGEYLIGEIWDEVFGRREQASKGHTDIVDRTSELAGKPDFTQDCLFEKDSNGAFDSGAFSLTQMQKDGNPKDQENYPETKERSVTRQETGRHIEEVAHREGFNQSAHPSHKHRSSEMKKESDRVVWWSMLHILHHITRLLMCVLVVAGFFFSLFLYDFPAFFALYTFSLCWWFYKWKTHRVTTNKGMVGLAES</sequence>
<dbReference type="EMBL" id="JAPTMU010000022">
    <property type="protein sequence ID" value="KAJ4924696.1"/>
    <property type="molecule type" value="Genomic_DNA"/>
</dbReference>
<evidence type="ECO:0000256" key="1">
    <source>
        <dbReference type="SAM" id="MobiDB-lite"/>
    </source>
</evidence>
<evidence type="ECO:0000313" key="4">
    <source>
        <dbReference type="EMBL" id="KAJ4924696.1"/>
    </source>
</evidence>
<protein>
    <recommendedName>
        <fullName evidence="3">CBM21 domain-containing protein</fullName>
    </recommendedName>
</protein>
<feature type="compositionally biased region" description="Basic and acidic residues" evidence="1">
    <location>
        <begin position="941"/>
        <end position="962"/>
    </location>
</feature>
<feature type="compositionally biased region" description="Basic and acidic residues" evidence="1">
    <location>
        <begin position="500"/>
        <end position="511"/>
    </location>
</feature>
<feature type="region of interest" description="Disordered" evidence="1">
    <location>
        <begin position="217"/>
        <end position="249"/>
    </location>
</feature>
<name>A0AAD6AHC2_9TELE</name>
<feature type="compositionally biased region" description="Acidic residues" evidence="1">
    <location>
        <begin position="25"/>
        <end position="44"/>
    </location>
</feature>
<dbReference type="GO" id="GO:0000164">
    <property type="term" value="C:protein phosphatase type 1 complex"/>
    <property type="evidence" value="ECO:0007669"/>
    <property type="project" value="TreeGrafter"/>
</dbReference>
<evidence type="ECO:0000256" key="2">
    <source>
        <dbReference type="SAM" id="Phobius"/>
    </source>
</evidence>
<dbReference type="InterPro" id="IPR038175">
    <property type="entry name" value="CBM21_dom_sf"/>
</dbReference>
<feature type="compositionally biased region" description="Polar residues" evidence="1">
    <location>
        <begin position="618"/>
        <end position="627"/>
    </location>
</feature>
<feature type="region of interest" description="Disordered" evidence="1">
    <location>
        <begin position="935"/>
        <end position="962"/>
    </location>
</feature>
<dbReference type="Gene3D" id="2.60.40.2440">
    <property type="entry name" value="Carbohydrate binding type-21 domain"/>
    <property type="match status" value="1"/>
</dbReference>
<feature type="transmembrane region" description="Helical" evidence="2">
    <location>
        <begin position="1027"/>
        <end position="1047"/>
    </location>
</feature>
<feature type="region of interest" description="Disordered" evidence="1">
    <location>
        <begin position="429"/>
        <end position="458"/>
    </location>
</feature>
<feature type="region of interest" description="Disordered" evidence="1">
    <location>
        <begin position="494"/>
        <end position="521"/>
    </location>
</feature>
<feature type="domain" description="CBM21" evidence="3">
    <location>
        <begin position="109"/>
        <end position="232"/>
    </location>
</feature>
<evidence type="ECO:0000313" key="5">
    <source>
        <dbReference type="Proteomes" id="UP001219934"/>
    </source>
</evidence>
<keyword evidence="2" id="KW-0812">Transmembrane</keyword>
<dbReference type="GO" id="GO:2001069">
    <property type="term" value="F:glycogen binding"/>
    <property type="evidence" value="ECO:0007669"/>
    <property type="project" value="TreeGrafter"/>
</dbReference>
<feature type="compositionally biased region" description="Basic and acidic residues" evidence="1">
    <location>
        <begin position="630"/>
        <end position="640"/>
    </location>
</feature>
<dbReference type="PANTHER" id="PTHR12307">
    <property type="entry name" value="PROTEIN PHOSPHATASE 1 REGULATORY SUBUNIT"/>
    <property type="match status" value="1"/>
</dbReference>
<feature type="compositionally biased region" description="Polar residues" evidence="1">
    <location>
        <begin position="834"/>
        <end position="846"/>
    </location>
</feature>
<gene>
    <name evidence="4" type="ORF">JOQ06_003648</name>
</gene>
<feature type="compositionally biased region" description="Basic and acidic residues" evidence="1">
    <location>
        <begin position="234"/>
        <end position="247"/>
    </location>
</feature>
<organism evidence="4 5">
    <name type="scientific">Pogonophryne albipinna</name>
    <dbReference type="NCBI Taxonomy" id="1090488"/>
    <lineage>
        <taxon>Eukaryota</taxon>
        <taxon>Metazoa</taxon>
        <taxon>Chordata</taxon>
        <taxon>Craniata</taxon>
        <taxon>Vertebrata</taxon>
        <taxon>Euteleostomi</taxon>
        <taxon>Actinopterygii</taxon>
        <taxon>Neopterygii</taxon>
        <taxon>Teleostei</taxon>
        <taxon>Neoteleostei</taxon>
        <taxon>Acanthomorphata</taxon>
        <taxon>Eupercaria</taxon>
        <taxon>Perciformes</taxon>
        <taxon>Notothenioidei</taxon>
        <taxon>Pogonophryne</taxon>
    </lineage>
</organism>
<keyword evidence="2" id="KW-1133">Transmembrane helix</keyword>
<dbReference type="PANTHER" id="PTHR12307:SF2">
    <property type="entry name" value="PROTEIN PHOSPHATASE 1 REGULATORY SUBUNIT 3A"/>
    <property type="match status" value="1"/>
</dbReference>
<feature type="region of interest" description="Disordered" evidence="1">
    <location>
        <begin position="282"/>
        <end position="304"/>
    </location>
</feature>
<feature type="region of interest" description="Disordered" evidence="1">
    <location>
        <begin position="831"/>
        <end position="861"/>
    </location>
</feature>
<keyword evidence="5" id="KW-1185">Reference proteome</keyword>
<accession>A0AAD6AHC2</accession>
<feature type="region of interest" description="Disordered" evidence="1">
    <location>
        <begin position="612"/>
        <end position="642"/>
    </location>
</feature>